<reference evidence="1" key="1">
    <citation type="journal article" date="2014" name="Front. Microbiol.">
        <title>High frequency of phylogenetically diverse reductive dehalogenase-homologous genes in deep subseafloor sedimentary metagenomes.</title>
        <authorList>
            <person name="Kawai M."/>
            <person name="Futagami T."/>
            <person name="Toyoda A."/>
            <person name="Takaki Y."/>
            <person name="Nishi S."/>
            <person name="Hori S."/>
            <person name="Arai W."/>
            <person name="Tsubouchi T."/>
            <person name="Morono Y."/>
            <person name="Uchiyama I."/>
            <person name="Ito T."/>
            <person name="Fujiyama A."/>
            <person name="Inagaki F."/>
            <person name="Takami H."/>
        </authorList>
    </citation>
    <scope>NUCLEOTIDE SEQUENCE</scope>
    <source>
        <strain evidence="1">Expedition CK06-06</strain>
    </source>
</reference>
<evidence type="ECO:0000313" key="1">
    <source>
        <dbReference type="EMBL" id="GAH02464.1"/>
    </source>
</evidence>
<dbReference type="EMBL" id="BART01020290">
    <property type="protein sequence ID" value="GAH02464.1"/>
    <property type="molecule type" value="Genomic_DNA"/>
</dbReference>
<sequence>MIEQNEIENSDVSILLEHKKRYKLHFDEEIAERIQIFCEIFNLKLSKFIVNTVIYYLYVIEDDIESNENTIIGR</sequence>
<name>X1DBQ6_9ZZZZ</name>
<organism evidence="1">
    <name type="scientific">marine sediment metagenome</name>
    <dbReference type="NCBI Taxonomy" id="412755"/>
    <lineage>
        <taxon>unclassified sequences</taxon>
        <taxon>metagenomes</taxon>
        <taxon>ecological metagenomes</taxon>
    </lineage>
</organism>
<proteinExistence type="predicted"/>
<comment type="caution">
    <text evidence="1">The sequence shown here is derived from an EMBL/GenBank/DDBJ whole genome shotgun (WGS) entry which is preliminary data.</text>
</comment>
<protein>
    <submittedName>
        <fullName evidence="1">Uncharacterized protein</fullName>
    </submittedName>
</protein>
<dbReference type="AlphaFoldDB" id="X1DBQ6"/>
<accession>X1DBQ6</accession>
<gene>
    <name evidence="1" type="ORF">S01H4_37733</name>
</gene>